<proteinExistence type="predicted"/>
<comment type="caution">
    <text evidence="1">The sequence shown here is derived from an EMBL/GenBank/DDBJ whole genome shotgun (WGS) entry which is preliminary data.</text>
</comment>
<gene>
    <name evidence="1" type="ORF">Voc01_084540</name>
</gene>
<sequence length="74" mass="8310">MRRSRWTAFQGFIDTLRARCGSHAVIVVSATYVYGTTALADAAQRVVAERNARGDDRVIADRLLEFVATLPLRW</sequence>
<accession>A0A8J4A2V2</accession>
<keyword evidence="2" id="KW-1185">Reference proteome</keyword>
<dbReference type="AlphaFoldDB" id="A0A8J4A2V2"/>
<dbReference type="RefSeq" id="WP_203933362.1">
    <property type="nucleotide sequence ID" value="NZ_BOPH01000118.1"/>
</dbReference>
<organism evidence="1 2">
    <name type="scientific">Virgisporangium ochraceum</name>
    <dbReference type="NCBI Taxonomy" id="65505"/>
    <lineage>
        <taxon>Bacteria</taxon>
        <taxon>Bacillati</taxon>
        <taxon>Actinomycetota</taxon>
        <taxon>Actinomycetes</taxon>
        <taxon>Micromonosporales</taxon>
        <taxon>Micromonosporaceae</taxon>
        <taxon>Virgisporangium</taxon>
    </lineage>
</organism>
<dbReference type="EMBL" id="BOPH01000118">
    <property type="protein sequence ID" value="GIJ73537.1"/>
    <property type="molecule type" value="Genomic_DNA"/>
</dbReference>
<protein>
    <submittedName>
        <fullName evidence="1">Uncharacterized protein</fullName>
    </submittedName>
</protein>
<name>A0A8J4A2V2_9ACTN</name>
<dbReference type="Proteomes" id="UP000635606">
    <property type="component" value="Unassembled WGS sequence"/>
</dbReference>
<evidence type="ECO:0000313" key="2">
    <source>
        <dbReference type="Proteomes" id="UP000635606"/>
    </source>
</evidence>
<reference evidence="1" key="1">
    <citation type="submission" date="2021-01" db="EMBL/GenBank/DDBJ databases">
        <title>Whole genome shotgun sequence of Virgisporangium ochraceum NBRC 16418.</title>
        <authorList>
            <person name="Komaki H."/>
            <person name="Tamura T."/>
        </authorList>
    </citation>
    <scope>NUCLEOTIDE SEQUENCE</scope>
    <source>
        <strain evidence="1">NBRC 16418</strain>
    </source>
</reference>
<evidence type="ECO:0000313" key="1">
    <source>
        <dbReference type="EMBL" id="GIJ73537.1"/>
    </source>
</evidence>